<dbReference type="PANTHER" id="PTHR30579">
    <property type="entry name" value="TRANSCRIPTIONAL REGULATOR"/>
    <property type="match status" value="1"/>
</dbReference>
<keyword evidence="4" id="KW-0804">Transcription</keyword>
<organism evidence="6 7">
    <name type="scientific">Ferrovibrio xuzhouensis</name>
    <dbReference type="NCBI Taxonomy" id="1576914"/>
    <lineage>
        <taxon>Bacteria</taxon>
        <taxon>Pseudomonadati</taxon>
        <taxon>Pseudomonadota</taxon>
        <taxon>Alphaproteobacteria</taxon>
        <taxon>Rhodospirillales</taxon>
        <taxon>Rhodospirillaceae</taxon>
        <taxon>Ferrovibrio</taxon>
    </lineage>
</organism>
<dbReference type="InterPro" id="IPR000847">
    <property type="entry name" value="LysR_HTH_N"/>
</dbReference>
<sequence>MRYPDLDLDALRSFVAVADTGGFTTAGALLGRTQAGISIKIKKLEETLGRRVFERTSRSLKLTRDGEMLLGYARRLLELNDEAVRRFTEPEVTGEIRLGVVEYFVPAHLPGVLARFARIYPRVHIDVKVGMSSSLTEALDAGQLDLVIAKRDDGETRGRVIWRESLEWVCGPDFVVDAGAPLPFCAMPPPCVFRARGLAALKATGKSWRVVYTSESGMSVLAAARAGLGIAVTGMSTVTAGLRRLGAVDGFPPLGEIEHAVFGEGGGQAEIKAALVGFIEDSLQGLAAGRQAA</sequence>
<gene>
    <name evidence="6" type="ORF">ACFOOQ_14210</name>
</gene>
<dbReference type="InterPro" id="IPR036390">
    <property type="entry name" value="WH_DNA-bd_sf"/>
</dbReference>
<dbReference type="SUPFAM" id="SSF46785">
    <property type="entry name" value="Winged helix' DNA-binding domain"/>
    <property type="match status" value="1"/>
</dbReference>
<keyword evidence="7" id="KW-1185">Reference proteome</keyword>
<dbReference type="RefSeq" id="WP_379727803.1">
    <property type="nucleotide sequence ID" value="NZ_JBHRYJ010000003.1"/>
</dbReference>
<evidence type="ECO:0000256" key="1">
    <source>
        <dbReference type="ARBA" id="ARBA00009437"/>
    </source>
</evidence>
<keyword evidence="3" id="KW-0238">DNA-binding</keyword>
<dbReference type="Pfam" id="PF00126">
    <property type="entry name" value="HTH_1"/>
    <property type="match status" value="1"/>
</dbReference>
<evidence type="ECO:0000313" key="6">
    <source>
        <dbReference type="EMBL" id="MFC3676707.1"/>
    </source>
</evidence>
<keyword evidence="2" id="KW-0805">Transcription regulation</keyword>
<dbReference type="Pfam" id="PF03466">
    <property type="entry name" value="LysR_substrate"/>
    <property type="match status" value="1"/>
</dbReference>
<evidence type="ECO:0000313" key="7">
    <source>
        <dbReference type="Proteomes" id="UP001595711"/>
    </source>
</evidence>
<dbReference type="Gene3D" id="1.10.10.10">
    <property type="entry name" value="Winged helix-like DNA-binding domain superfamily/Winged helix DNA-binding domain"/>
    <property type="match status" value="1"/>
</dbReference>
<comment type="similarity">
    <text evidence="1">Belongs to the LysR transcriptional regulatory family.</text>
</comment>
<evidence type="ECO:0000256" key="3">
    <source>
        <dbReference type="ARBA" id="ARBA00023125"/>
    </source>
</evidence>
<reference evidence="7" key="1">
    <citation type="journal article" date="2019" name="Int. J. Syst. Evol. Microbiol.">
        <title>The Global Catalogue of Microorganisms (GCM) 10K type strain sequencing project: providing services to taxonomists for standard genome sequencing and annotation.</title>
        <authorList>
            <consortium name="The Broad Institute Genomics Platform"/>
            <consortium name="The Broad Institute Genome Sequencing Center for Infectious Disease"/>
            <person name="Wu L."/>
            <person name="Ma J."/>
        </authorList>
    </citation>
    <scope>NUCLEOTIDE SEQUENCE [LARGE SCALE GENOMIC DNA]</scope>
    <source>
        <strain evidence="7">KCTC 42182</strain>
    </source>
</reference>
<evidence type="ECO:0000256" key="2">
    <source>
        <dbReference type="ARBA" id="ARBA00023015"/>
    </source>
</evidence>
<feature type="domain" description="HTH lysR-type" evidence="5">
    <location>
        <begin position="6"/>
        <end position="63"/>
    </location>
</feature>
<dbReference type="InterPro" id="IPR036388">
    <property type="entry name" value="WH-like_DNA-bd_sf"/>
</dbReference>
<dbReference type="PROSITE" id="PS50931">
    <property type="entry name" value="HTH_LYSR"/>
    <property type="match status" value="1"/>
</dbReference>
<dbReference type="EMBL" id="JBHRYJ010000003">
    <property type="protein sequence ID" value="MFC3676707.1"/>
    <property type="molecule type" value="Genomic_DNA"/>
</dbReference>
<proteinExistence type="inferred from homology"/>
<dbReference type="SUPFAM" id="SSF53850">
    <property type="entry name" value="Periplasmic binding protein-like II"/>
    <property type="match status" value="1"/>
</dbReference>
<dbReference type="Proteomes" id="UP001595711">
    <property type="component" value="Unassembled WGS sequence"/>
</dbReference>
<dbReference type="PANTHER" id="PTHR30579:SF7">
    <property type="entry name" value="HTH-TYPE TRANSCRIPTIONAL REGULATOR LRHA-RELATED"/>
    <property type="match status" value="1"/>
</dbReference>
<dbReference type="InterPro" id="IPR050176">
    <property type="entry name" value="LTTR"/>
</dbReference>
<comment type="caution">
    <text evidence="6">The sequence shown here is derived from an EMBL/GenBank/DDBJ whole genome shotgun (WGS) entry which is preliminary data.</text>
</comment>
<protein>
    <submittedName>
        <fullName evidence="6">LysR substrate-binding domain-containing protein</fullName>
    </submittedName>
</protein>
<accession>A0ABV7VIR1</accession>
<evidence type="ECO:0000259" key="5">
    <source>
        <dbReference type="PROSITE" id="PS50931"/>
    </source>
</evidence>
<evidence type="ECO:0000256" key="4">
    <source>
        <dbReference type="ARBA" id="ARBA00023163"/>
    </source>
</evidence>
<dbReference type="InterPro" id="IPR005119">
    <property type="entry name" value="LysR_subst-bd"/>
</dbReference>
<name>A0ABV7VIR1_9PROT</name>
<dbReference type="Gene3D" id="3.40.190.10">
    <property type="entry name" value="Periplasmic binding protein-like II"/>
    <property type="match status" value="2"/>
</dbReference>